<dbReference type="EnsemblProtists" id="Phyra74075">
    <property type="protein sequence ID" value="Phyra74075"/>
    <property type="gene ID" value="Phyra74075"/>
</dbReference>
<evidence type="ECO:0000256" key="5">
    <source>
        <dbReference type="RuleBase" id="RU367124"/>
    </source>
</evidence>
<evidence type="ECO:0000313" key="6">
    <source>
        <dbReference type="EnsemblProtists" id="Phyra74075"/>
    </source>
</evidence>
<name>H3GEI8_PHYRM</name>
<dbReference type="InterPro" id="IPR031825">
    <property type="entry name" value="RXLR"/>
</dbReference>
<keyword evidence="7" id="KW-1185">Reference proteome</keyword>
<dbReference type="InParanoid" id="H3GEI8"/>
<dbReference type="EMBL" id="DS566003">
    <property type="status" value="NOT_ANNOTATED_CDS"/>
    <property type="molecule type" value="Genomic_DNA"/>
</dbReference>
<feature type="signal peptide" evidence="5">
    <location>
        <begin position="1"/>
        <end position="20"/>
    </location>
</feature>
<keyword evidence="3 5" id="KW-0964">Secreted</keyword>
<dbReference type="VEuPathDB" id="FungiDB:KRP22_14640"/>
<evidence type="ECO:0000256" key="1">
    <source>
        <dbReference type="ARBA" id="ARBA00004613"/>
    </source>
</evidence>
<evidence type="ECO:0000313" key="7">
    <source>
        <dbReference type="Proteomes" id="UP000005238"/>
    </source>
</evidence>
<organism evidence="6 7">
    <name type="scientific">Phytophthora ramorum</name>
    <name type="common">Sudden oak death agent</name>
    <dbReference type="NCBI Taxonomy" id="164328"/>
    <lineage>
        <taxon>Eukaryota</taxon>
        <taxon>Sar</taxon>
        <taxon>Stramenopiles</taxon>
        <taxon>Oomycota</taxon>
        <taxon>Peronosporomycetes</taxon>
        <taxon>Peronosporales</taxon>
        <taxon>Peronosporaceae</taxon>
        <taxon>Phytophthora</taxon>
    </lineage>
</organism>
<proteinExistence type="inferred from homology"/>
<comment type="similarity">
    <text evidence="2 5">Belongs to the RxLR effector family.</text>
</comment>
<comment type="domain">
    <text evidence="5">The RxLR-dEER motif acts to carry the protein into the host cell cytoplasm through binding to cell surface phosphatidylinositol-3-phosphate.</text>
</comment>
<evidence type="ECO:0000256" key="4">
    <source>
        <dbReference type="ARBA" id="ARBA00022729"/>
    </source>
</evidence>
<evidence type="ECO:0000256" key="3">
    <source>
        <dbReference type="ARBA" id="ARBA00022525"/>
    </source>
</evidence>
<comment type="function">
    <text evidence="5">Effector that suppresses plant defense responses during pathogen infection.</text>
</comment>
<dbReference type="OMA" id="ASMFRKD"/>
<dbReference type="Proteomes" id="UP000005238">
    <property type="component" value="Unassembled WGS sequence"/>
</dbReference>
<keyword evidence="4 5" id="KW-0732">Signal</keyword>
<reference evidence="7" key="1">
    <citation type="journal article" date="2006" name="Science">
        <title>Phytophthora genome sequences uncover evolutionary origins and mechanisms of pathogenesis.</title>
        <authorList>
            <person name="Tyler B.M."/>
            <person name="Tripathy S."/>
            <person name="Zhang X."/>
            <person name="Dehal P."/>
            <person name="Jiang R.H."/>
            <person name="Aerts A."/>
            <person name="Arredondo F.D."/>
            <person name="Baxter L."/>
            <person name="Bensasson D."/>
            <person name="Beynon J.L."/>
            <person name="Chapman J."/>
            <person name="Damasceno C.M."/>
            <person name="Dorrance A.E."/>
            <person name="Dou D."/>
            <person name="Dickerman A.W."/>
            <person name="Dubchak I.L."/>
            <person name="Garbelotto M."/>
            <person name="Gijzen M."/>
            <person name="Gordon S.G."/>
            <person name="Govers F."/>
            <person name="Grunwald N.J."/>
            <person name="Huang W."/>
            <person name="Ivors K.L."/>
            <person name="Jones R.W."/>
            <person name="Kamoun S."/>
            <person name="Krampis K."/>
            <person name="Lamour K.H."/>
            <person name="Lee M.K."/>
            <person name="McDonald W.H."/>
            <person name="Medina M."/>
            <person name="Meijer H.J."/>
            <person name="Nordberg E.K."/>
            <person name="Maclean D.J."/>
            <person name="Ospina-Giraldo M.D."/>
            <person name="Morris P.F."/>
            <person name="Phuntumart V."/>
            <person name="Putnam N.H."/>
            <person name="Rash S."/>
            <person name="Rose J.K."/>
            <person name="Sakihama Y."/>
            <person name="Salamov A.A."/>
            <person name="Savidor A."/>
            <person name="Scheuring C.F."/>
            <person name="Smith B.M."/>
            <person name="Sobral B.W."/>
            <person name="Terry A."/>
            <person name="Torto-Alalibo T.A."/>
            <person name="Win J."/>
            <person name="Xu Z."/>
            <person name="Zhang H."/>
            <person name="Grigoriev I.V."/>
            <person name="Rokhsar D.S."/>
            <person name="Boore J.L."/>
        </authorList>
    </citation>
    <scope>NUCLEOTIDE SEQUENCE [LARGE SCALE GENOMIC DNA]</scope>
    <source>
        <strain evidence="7">Pr102</strain>
    </source>
</reference>
<dbReference type="eggNOG" id="ENOG502R7W5">
    <property type="taxonomic scope" value="Eukaryota"/>
</dbReference>
<dbReference type="Pfam" id="PF16810">
    <property type="entry name" value="RXLR"/>
    <property type="match status" value="1"/>
</dbReference>
<protein>
    <recommendedName>
        <fullName evidence="5">RxLR effector protein</fullName>
    </recommendedName>
</protein>
<comment type="subcellular location">
    <subcellularLocation>
        <location evidence="1 5">Secreted</location>
    </subcellularLocation>
</comment>
<reference evidence="6" key="2">
    <citation type="submission" date="2015-06" db="UniProtKB">
        <authorList>
            <consortium name="EnsemblProtists"/>
        </authorList>
    </citation>
    <scope>IDENTIFICATION</scope>
    <source>
        <strain evidence="6">Pr102</strain>
    </source>
</reference>
<sequence>MRLSSILLVAAAVFLVRCDAVSTATESEQNTFSAVTAPRKNARLLRTTEMEKDDDLDSDDEERVNFSSITKWFNPVDDVATAAAKKLQPQQVAKLSKLDNVKPSYLNNPLLKPEGEALKLAQKFETQMMAQLGKTDKALFKKINTTPGAAERISRWRLAEWDPTDLAKFYKKSYPLRFKPKTPEKEAWNLYAAMVLRRDFSVK</sequence>
<feature type="chain" id="PRO_5028524414" description="RxLR effector protein" evidence="5">
    <location>
        <begin position="21"/>
        <end position="203"/>
    </location>
</feature>
<dbReference type="AlphaFoldDB" id="H3GEI8"/>
<dbReference type="GO" id="GO:0005576">
    <property type="term" value="C:extracellular region"/>
    <property type="evidence" value="ECO:0007669"/>
    <property type="project" value="UniProtKB-SubCell"/>
</dbReference>
<accession>H3GEI8</accession>
<dbReference type="VEuPathDB" id="FungiDB:KRP23_5483"/>
<dbReference type="HOGENOM" id="CLU_1351252_0_0_1"/>
<evidence type="ECO:0000256" key="2">
    <source>
        <dbReference type="ARBA" id="ARBA00010400"/>
    </source>
</evidence>